<evidence type="ECO:0000313" key="2">
    <source>
        <dbReference type="EMBL" id="AGP29731.1"/>
    </source>
</evidence>
<dbReference type="InterPro" id="IPR035897">
    <property type="entry name" value="Toll_tir_struct_dom_sf"/>
</dbReference>
<dbReference type="Proteomes" id="UP000014809">
    <property type="component" value="Chromosome"/>
</dbReference>
<dbReference type="InterPro" id="IPR000157">
    <property type="entry name" value="TIR_dom"/>
</dbReference>
<feature type="domain" description="TIR" evidence="1">
    <location>
        <begin position="26"/>
        <end position="123"/>
    </location>
</feature>
<proteinExistence type="predicted"/>
<name>S4XAS7_9CORY</name>
<dbReference type="AlphaFoldDB" id="S4XAS7"/>
<dbReference type="GO" id="GO:0007165">
    <property type="term" value="P:signal transduction"/>
    <property type="evidence" value="ECO:0007669"/>
    <property type="project" value="InterPro"/>
</dbReference>
<evidence type="ECO:0000259" key="1">
    <source>
        <dbReference type="Pfam" id="PF13676"/>
    </source>
</evidence>
<organism evidence="2 3">
    <name type="scientific">Corynebacterium terpenotabidum Y-11</name>
    <dbReference type="NCBI Taxonomy" id="1200352"/>
    <lineage>
        <taxon>Bacteria</taxon>
        <taxon>Bacillati</taxon>
        <taxon>Actinomycetota</taxon>
        <taxon>Actinomycetes</taxon>
        <taxon>Mycobacteriales</taxon>
        <taxon>Corynebacteriaceae</taxon>
        <taxon>Corynebacterium</taxon>
    </lineage>
</organism>
<reference evidence="2 3" key="1">
    <citation type="submission" date="2012-06" db="EMBL/GenBank/DDBJ databases">
        <title>Complete genome sequence of Corynebacterium terpenotabidum Y-11 (=DSM 44721).</title>
        <authorList>
            <person name="Ruckert C."/>
            <person name="Albersmeier A."/>
            <person name="Al-Dilaimi A."/>
            <person name="Szczepanowski R."/>
            <person name="Kalinowski J."/>
        </authorList>
    </citation>
    <scope>NUCLEOTIDE SEQUENCE [LARGE SCALE GENOMIC DNA]</scope>
    <source>
        <strain evidence="2 3">Y-11</strain>
    </source>
</reference>
<protein>
    <recommendedName>
        <fullName evidence="1">TIR domain-containing protein</fullName>
    </recommendedName>
</protein>
<gene>
    <name evidence="2" type="ORF">A606_00365</name>
</gene>
<dbReference type="HOGENOM" id="CLU_887773_0_0_11"/>
<dbReference type="Pfam" id="PF13676">
    <property type="entry name" value="TIR_2"/>
    <property type="match status" value="1"/>
</dbReference>
<evidence type="ECO:0000313" key="3">
    <source>
        <dbReference type="Proteomes" id="UP000014809"/>
    </source>
</evidence>
<dbReference type="EMBL" id="CP003696">
    <property type="protein sequence ID" value="AGP29731.1"/>
    <property type="molecule type" value="Genomic_DNA"/>
</dbReference>
<dbReference type="OrthoDB" id="4774809at2"/>
<keyword evidence="3" id="KW-1185">Reference proteome</keyword>
<dbReference type="Gene3D" id="3.40.50.10140">
    <property type="entry name" value="Toll/interleukin-1 receptor homology (TIR) domain"/>
    <property type="match status" value="1"/>
</dbReference>
<sequence>MMPYDTKSSMTDPQAKVLAPDGADLFISYAWTSTQHQQWVHLLAAHLKMLGYHILVDADVDYGDSLTGFMRKIRHARHVLMIVDENYTVRANNAPDSGVATENRWIAESCPKKSEAWLTVLFKDNPRHRLPDWLAGTNPKGLYFNAYPDVGDFPGSEQLQELWRWLEGLPANDDHATTIATLRERSARLERHALQSSTTRWRDPSLSGKEHFEYSEAPRGEFTFGFGEQEFTLHVSECGDDSIYLYKDPIEAVGVLRPEAAPEDDLAAHLSSGRTVEPRTGETAVLMNKYGALCLVEFLSVRRSSSSPYVAPSIDFQWQVVAGT</sequence>
<dbReference type="eggNOG" id="COG0775">
    <property type="taxonomic scope" value="Bacteria"/>
</dbReference>
<dbReference type="KEGG" id="cter:A606_00365"/>
<accession>S4XAS7</accession>
<dbReference type="STRING" id="1200352.A606_00365"/>